<accession>A0AAW2FAB8</accession>
<protein>
    <submittedName>
        <fullName evidence="1">Uncharacterized protein</fullName>
    </submittedName>
</protein>
<comment type="caution">
    <text evidence="1">The sequence shown here is derived from an EMBL/GenBank/DDBJ whole genome shotgun (WGS) entry which is preliminary data.</text>
</comment>
<sequence length="130" mass="14980">MVWKRIDYTAYNYAGKTWNSLSRLFSFCNEKLFLSGTGCAKSIKKCYSSLKSFAVTESLTGGHRVVTDMNESRMCEKLLPSRQIIVIIGPSFCSLRRLFKFYCFSSITQLDIIQHIASNNFSYYFLAIYV</sequence>
<dbReference type="Proteomes" id="UP001430953">
    <property type="component" value="Unassembled WGS sequence"/>
</dbReference>
<evidence type="ECO:0000313" key="1">
    <source>
        <dbReference type="EMBL" id="KAL0111904.1"/>
    </source>
</evidence>
<proteinExistence type="predicted"/>
<dbReference type="AlphaFoldDB" id="A0AAW2FAB8"/>
<reference evidence="1 2" key="1">
    <citation type="submission" date="2023-03" db="EMBL/GenBank/DDBJ databases">
        <title>High recombination rates correlate with genetic variation in Cardiocondyla obscurior ants.</title>
        <authorList>
            <person name="Errbii M."/>
        </authorList>
    </citation>
    <scope>NUCLEOTIDE SEQUENCE [LARGE SCALE GENOMIC DNA]</scope>
    <source>
        <strain evidence="1">Alpha-2009</strain>
        <tissue evidence="1">Whole body</tissue>
    </source>
</reference>
<organism evidence="1 2">
    <name type="scientific">Cardiocondyla obscurior</name>
    <dbReference type="NCBI Taxonomy" id="286306"/>
    <lineage>
        <taxon>Eukaryota</taxon>
        <taxon>Metazoa</taxon>
        <taxon>Ecdysozoa</taxon>
        <taxon>Arthropoda</taxon>
        <taxon>Hexapoda</taxon>
        <taxon>Insecta</taxon>
        <taxon>Pterygota</taxon>
        <taxon>Neoptera</taxon>
        <taxon>Endopterygota</taxon>
        <taxon>Hymenoptera</taxon>
        <taxon>Apocrita</taxon>
        <taxon>Aculeata</taxon>
        <taxon>Formicoidea</taxon>
        <taxon>Formicidae</taxon>
        <taxon>Myrmicinae</taxon>
        <taxon>Cardiocondyla</taxon>
    </lineage>
</organism>
<name>A0AAW2FAB8_9HYME</name>
<evidence type="ECO:0000313" key="2">
    <source>
        <dbReference type="Proteomes" id="UP001430953"/>
    </source>
</evidence>
<keyword evidence="2" id="KW-1185">Reference proteome</keyword>
<dbReference type="EMBL" id="JADYXP020000013">
    <property type="protein sequence ID" value="KAL0111904.1"/>
    <property type="molecule type" value="Genomic_DNA"/>
</dbReference>
<gene>
    <name evidence="1" type="ORF">PUN28_013250</name>
</gene>